<dbReference type="SMART" id="SM00564">
    <property type="entry name" value="PQQ"/>
    <property type="match status" value="7"/>
</dbReference>
<keyword evidence="3 4" id="KW-0998">Cell outer membrane</keyword>
<feature type="domain" description="Pyrrolo-quinoline quinone repeat" evidence="6">
    <location>
        <begin position="74"/>
        <end position="317"/>
    </location>
</feature>
<keyword evidence="1 4" id="KW-0732">Signal</keyword>
<evidence type="ECO:0000256" key="5">
    <source>
        <dbReference type="SAM" id="SignalP"/>
    </source>
</evidence>
<comment type="function">
    <text evidence="4">Part of the outer membrane protein assembly complex, which is involved in assembly and insertion of beta-barrel proteins into the outer membrane.</text>
</comment>
<sequence>MQLRKTLLVGLVASVLLAGCSSEQDTIVMSPLPEVTSQFTPETVWDKSVGDGIGKYYSHLSPAWEGSSVYAADRNGLVKALDADSGVEIWSVNLAEKTGFLSANIPAMLSGGLTVSGEHVYVGTERGTLIALNANDGEIAWTANAGGEVLSRPEVSDGLVLVHTGNGLLQAFDTASGEQRWSLNLDTPSLSVRGESAPAVAMGAAFVGGDNGRVSAVMLGQGQIIWQQRISQTTGTTEISRLNDVDMTPVVADGRVYAIAYNGNLVAMDMRSGQILWKRDFGSVNELVLDGESLYVVDQNDNIYGLRAADGVTMWSQDKLLHRNLSAPELFNGYLVVGDGEGYLHWLDTSNGQFVAQNKLNSSGILSRPSIAGDKLMVQARDGRLYLLRR</sequence>
<reference evidence="7" key="2">
    <citation type="submission" date="2020-10" db="EMBL/GenBank/DDBJ databases">
        <authorList>
            <consortium name="NCBI Pathogen Detection Project"/>
        </authorList>
    </citation>
    <scope>NUCLEOTIDE SEQUENCE</scope>
    <source>
        <strain evidence="7">Morganella morganii ARLG-3209</strain>
    </source>
</reference>
<reference evidence="7" key="1">
    <citation type="journal article" date="2018" name="Genome Biol.">
        <title>SKESA: strategic k-mer extension for scrupulous assemblies.</title>
        <authorList>
            <person name="Souvorov A."/>
            <person name="Agarwala R."/>
            <person name="Lipman D.J."/>
        </authorList>
    </citation>
    <scope>NUCLEOTIDE SEQUENCE</scope>
    <source>
        <strain evidence="7">Morganella morganii ARLG-3209</strain>
    </source>
</reference>
<keyword evidence="2 4" id="KW-0472">Membrane</keyword>
<dbReference type="Gene3D" id="2.130.10.10">
    <property type="entry name" value="YVTN repeat-like/Quinoprotein amine dehydrogenase"/>
    <property type="match status" value="1"/>
</dbReference>
<dbReference type="Proteomes" id="UP000865968">
    <property type="component" value="Unassembled WGS sequence"/>
</dbReference>
<evidence type="ECO:0000256" key="2">
    <source>
        <dbReference type="ARBA" id="ARBA00023136"/>
    </source>
</evidence>
<comment type="similarity">
    <text evidence="4">Belongs to the BamB family.</text>
</comment>
<dbReference type="NCBIfam" id="NF008351">
    <property type="entry name" value="PRK11138.1"/>
    <property type="match status" value="1"/>
</dbReference>
<name>A0AAN5RYG8_MORMO</name>
<gene>
    <name evidence="4 7" type="primary">bamB</name>
    <name evidence="7" type="ORF">I8608_000133</name>
</gene>
<accession>A0AAN5RYG8</accession>
<dbReference type="PROSITE" id="PS51257">
    <property type="entry name" value="PROKAR_LIPOPROTEIN"/>
    <property type="match status" value="1"/>
</dbReference>
<dbReference type="NCBIfam" id="TIGR03300">
    <property type="entry name" value="assembly_YfgL"/>
    <property type="match status" value="1"/>
</dbReference>
<evidence type="ECO:0000256" key="4">
    <source>
        <dbReference type="HAMAP-Rule" id="MF_00923"/>
    </source>
</evidence>
<feature type="signal peptide" evidence="5">
    <location>
        <begin position="1"/>
        <end position="18"/>
    </location>
</feature>
<dbReference type="AlphaFoldDB" id="A0AAN5RYG8"/>
<evidence type="ECO:0000313" key="7">
    <source>
        <dbReference type="EMBL" id="HAT3807355.1"/>
    </source>
</evidence>
<evidence type="ECO:0000256" key="1">
    <source>
        <dbReference type="ARBA" id="ARBA00022729"/>
    </source>
</evidence>
<dbReference type="InterPro" id="IPR002372">
    <property type="entry name" value="PQQ_rpt_dom"/>
</dbReference>
<dbReference type="InterPro" id="IPR011047">
    <property type="entry name" value="Quinoprotein_ADH-like_sf"/>
</dbReference>
<dbReference type="PANTHER" id="PTHR34512:SF30">
    <property type="entry name" value="OUTER MEMBRANE PROTEIN ASSEMBLY FACTOR BAMB"/>
    <property type="match status" value="1"/>
</dbReference>
<evidence type="ECO:0000313" key="8">
    <source>
        <dbReference type="Proteomes" id="UP000865968"/>
    </source>
</evidence>
<dbReference type="GO" id="GO:0043165">
    <property type="term" value="P:Gram-negative-bacterium-type cell outer membrane assembly"/>
    <property type="evidence" value="ECO:0007669"/>
    <property type="project" value="UniProtKB-UniRule"/>
</dbReference>
<dbReference type="CDD" id="cd10276">
    <property type="entry name" value="BamB_YfgL"/>
    <property type="match status" value="1"/>
</dbReference>
<dbReference type="GO" id="GO:0009279">
    <property type="term" value="C:cell outer membrane"/>
    <property type="evidence" value="ECO:0007669"/>
    <property type="project" value="UniProtKB-SubCell"/>
</dbReference>
<dbReference type="EMBL" id="DACSWI010000001">
    <property type="protein sequence ID" value="HAT3807355.1"/>
    <property type="molecule type" value="Genomic_DNA"/>
</dbReference>
<dbReference type="Pfam" id="PF13360">
    <property type="entry name" value="PQQ_2"/>
    <property type="match status" value="1"/>
</dbReference>
<dbReference type="SUPFAM" id="SSF50998">
    <property type="entry name" value="Quinoprotein alcohol dehydrogenase-like"/>
    <property type="match status" value="1"/>
</dbReference>
<dbReference type="RefSeq" id="WP_025152115.1">
    <property type="nucleotide sequence ID" value="NZ_JAHOAK010000004.1"/>
</dbReference>
<comment type="caution">
    <text evidence="7">The sequence shown here is derived from an EMBL/GenBank/DDBJ whole genome shotgun (WGS) entry which is preliminary data.</text>
</comment>
<dbReference type="PANTHER" id="PTHR34512">
    <property type="entry name" value="CELL SURFACE PROTEIN"/>
    <property type="match status" value="1"/>
</dbReference>
<evidence type="ECO:0000256" key="3">
    <source>
        <dbReference type="ARBA" id="ARBA00023237"/>
    </source>
</evidence>
<feature type="chain" id="PRO_5042836860" description="Outer membrane protein assembly factor BamB" evidence="5">
    <location>
        <begin position="19"/>
        <end position="390"/>
    </location>
</feature>
<dbReference type="InterPro" id="IPR017687">
    <property type="entry name" value="BamB"/>
</dbReference>
<organism evidence="7 8">
    <name type="scientific">Morganella morganii</name>
    <name type="common">Proteus morganii</name>
    <dbReference type="NCBI Taxonomy" id="582"/>
    <lineage>
        <taxon>Bacteria</taxon>
        <taxon>Pseudomonadati</taxon>
        <taxon>Pseudomonadota</taxon>
        <taxon>Gammaproteobacteria</taxon>
        <taxon>Enterobacterales</taxon>
        <taxon>Morganellaceae</taxon>
        <taxon>Morganella</taxon>
    </lineage>
</organism>
<proteinExistence type="inferred from homology"/>
<dbReference type="GO" id="GO:0051205">
    <property type="term" value="P:protein insertion into membrane"/>
    <property type="evidence" value="ECO:0007669"/>
    <property type="project" value="UniProtKB-UniRule"/>
</dbReference>
<evidence type="ECO:0000259" key="6">
    <source>
        <dbReference type="Pfam" id="PF13360"/>
    </source>
</evidence>
<dbReference type="HAMAP" id="MF_00923">
    <property type="entry name" value="OM_assembly_BamB"/>
    <property type="match status" value="1"/>
</dbReference>
<keyword evidence="4" id="KW-0564">Palmitate</keyword>
<dbReference type="InterPro" id="IPR018391">
    <property type="entry name" value="PQQ_b-propeller_rpt"/>
</dbReference>
<keyword evidence="4" id="KW-0449">Lipoprotein</keyword>
<comment type="subcellular location">
    <subcellularLocation>
        <location evidence="4">Cell outer membrane</location>
        <topology evidence="4">Lipid-anchor</topology>
    </subcellularLocation>
</comment>
<comment type="subunit">
    <text evidence="4">Part of the Bam complex, which is composed of the outer membrane protein BamA, and four lipoproteins BamB, BamC, BamD and BamE.</text>
</comment>
<protein>
    <recommendedName>
        <fullName evidence="4">Outer membrane protein assembly factor BamB</fullName>
    </recommendedName>
</protein>
<dbReference type="InterPro" id="IPR015943">
    <property type="entry name" value="WD40/YVTN_repeat-like_dom_sf"/>
</dbReference>